<dbReference type="AlphaFoldDB" id="A0A3E2T8D8"/>
<gene>
    <name evidence="1" type="ORF">DWZ89_10550</name>
</gene>
<dbReference type="Proteomes" id="UP000261140">
    <property type="component" value="Unassembled WGS sequence"/>
</dbReference>
<reference evidence="1 2" key="1">
    <citation type="submission" date="2018-08" db="EMBL/GenBank/DDBJ databases">
        <title>A genome reference for cultivated species of the human gut microbiota.</title>
        <authorList>
            <person name="Zou Y."/>
            <person name="Xue W."/>
            <person name="Luo G."/>
        </authorList>
    </citation>
    <scope>NUCLEOTIDE SEQUENCE [LARGE SCALE GENOMIC DNA]</scope>
    <source>
        <strain evidence="1 2">AF36-11AT</strain>
    </source>
</reference>
<proteinExistence type="predicted"/>
<sequence length="134" mass="15325">MLRGKPKAQKEKSLPHLNHFLAEKVEKSVVRPSFLVYHLFAVRIRLLVLLCLRIVCRRPRHCPCLKRFHSGGKPDEKSDGPHHLTFPLQGSILRGSEIFGYDEKEYPERMLQRAAGWCKAVQGVRGKILSELSG</sequence>
<protein>
    <submittedName>
        <fullName evidence="1">Uncharacterized protein</fullName>
    </submittedName>
</protein>
<evidence type="ECO:0000313" key="2">
    <source>
        <dbReference type="Proteomes" id="UP000261140"/>
    </source>
</evidence>
<dbReference type="EMBL" id="QVEQ01000009">
    <property type="protein sequence ID" value="RGB70592.1"/>
    <property type="molecule type" value="Genomic_DNA"/>
</dbReference>
<accession>A0A3E2T8D8</accession>
<evidence type="ECO:0000313" key="1">
    <source>
        <dbReference type="EMBL" id="RGB70592.1"/>
    </source>
</evidence>
<comment type="caution">
    <text evidence="1">The sequence shown here is derived from an EMBL/GenBank/DDBJ whole genome shotgun (WGS) entry which is preliminary data.</text>
</comment>
<organism evidence="1 2">
    <name type="scientific">Faecalibacterium prausnitzii</name>
    <dbReference type="NCBI Taxonomy" id="853"/>
    <lineage>
        <taxon>Bacteria</taxon>
        <taxon>Bacillati</taxon>
        <taxon>Bacillota</taxon>
        <taxon>Clostridia</taxon>
        <taxon>Eubacteriales</taxon>
        <taxon>Oscillospiraceae</taxon>
        <taxon>Faecalibacterium</taxon>
    </lineage>
</organism>
<name>A0A3E2T8D8_9FIRM</name>